<gene>
    <name evidence="2" type="ORF">S06H3_43603</name>
</gene>
<evidence type="ECO:0000313" key="2">
    <source>
        <dbReference type="EMBL" id="GAI33508.1"/>
    </source>
</evidence>
<protein>
    <submittedName>
        <fullName evidence="2">Uncharacterized protein</fullName>
    </submittedName>
</protein>
<reference evidence="2" key="1">
    <citation type="journal article" date="2014" name="Front. Microbiol.">
        <title>High frequency of phylogenetically diverse reductive dehalogenase-homologous genes in deep subseafloor sedimentary metagenomes.</title>
        <authorList>
            <person name="Kawai M."/>
            <person name="Futagami T."/>
            <person name="Toyoda A."/>
            <person name="Takaki Y."/>
            <person name="Nishi S."/>
            <person name="Hori S."/>
            <person name="Arai W."/>
            <person name="Tsubouchi T."/>
            <person name="Morono Y."/>
            <person name="Uchiyama I."/>
            <person name="Ito T."/>
            <person name="Fujiyama A."/>
            <person name="Inagaki F."/>
            <person name="Takami H."/>
        </authorList>
    </citation>
    <scope>NUCLEOTIDE SEQUENCE</scope>
    <source>
        <strain evidence="2">Expedition CK06-06</strain>
    </source>
</reference>
<keyword evidence="1" id="KW-1133">Transmembrane helix</keyword>
<evidence type="ECO:0000256" key="1">
    <source>
        <dbReference type="SAM" id="Phobius"/>
    </source>
</evidence>
<dbReference type="AlphaFoldDB" id="X1MQD8"/>
<proteinExistence type="predicted"/>
<sequence>MLPDTLIMCPRIMALAQELLQEALLGYQLATLFMSEPMPIILLGIAMAGR</sequence>
<dbReference type="EMBL" id="BARV01027061">
    <property type="protein sequence ID" value="GAI33508.1"/>
    <property type="molecule type" value="Genomic_DNA"/>
</dbReference>
<organism evidence="2">
    <name type="scientific">marine sediment metagenome</name>
    <dbReference type="NCBI Taxonomy" id="412755"/>
    <lineage>
        <taxon>unclassified sequences</taxon>
        <taxon>metagenomes</taxon>
        <taxon>ecological metagenomes</taxon>
    </lineage>
</organism>
<comment type="caution">
    <text evidence="2">The sequence shown here is derived from an EMBL/GenBank/DDBJ whole genome shotgun (WGS) entry which is preliminary data.</text>
</comment>
<accession>X1MQD8</accession>
<keyword evidence="1" id="KW-0472">Membrane</keyword>
<keyword evidence="1" id="KW-0812">Transmembrane</keyword>
<feature type="transmembrane region" description="Helical" evidence="1">
    <location>
        <begin position="25"/>
        <end position="48"/>
    </location>
</feature>
<name>X1MQD8_9ZZZZ</name>